<dbReference type="GO" id="GO:0000160">
    <property type="term" value="P:phosphorelay signal transduction system"/>
    <property type="evidence" value="ECO:0007669"/>
    <property type="project" value="InterPro"/>
</dbReference>
<reference evidence="3" key="1">
    <citation type="submission" date="2018-06" db="EMBL/GenBank/DDBJ databases">
        <authorList>
            <person name="Zhirakovskaya E."/>
        </authorList>
    </citation>
    <scope>NUCLEOTIDE SEQUENCE</scope>
</reference>
<dbReference type="EMBL" id="UOGJ01000015">
    <property type="protein sequence ID" value="VAX34903.1"/>
    <property type="molecule type" value="Genomic_DNA"/>
</dbReference>
<keyword evidence="1" id="KW-0597">Phosphoprotein</keyword>
<evidence type="ECO:0000313" key="3">
    <source>
        <dbReference type="EMBL" id="VAX34903.1"/>
    </source>
</evidence>
<dbReference type="Pfam" id="PF12728">
    <property type="entry name" value="HTH_17"/>
    <property type="match status" value="1"/>
</dbReference>
<dbReference type="InterPro" id="IPR050595">
    <property type="entry name" value="Bact_response_regulator"/>
</dbReference>
<dbReference type="SUPFAM" id="SSF52172">
    <property type="entry name" value="CheY-like"/>
    <property type="match status" value="1"/>
</dbReference>
<dbReference type="Gene3D" id="1.10.1660.10">
    <property type="match status" value="1"/>
</dbReference>
<dbReference type="PANTHER" id="PTHR44591:SF3">
    <property type="entry name" value="RESPONSE REGULATORY DOMAIN-CONTAINING PROTEIN"/>
    <property type="match status" value="1"/>
</dbReference>
<sequence length="190" mass="21824">MEKETLTTGKIAKWCQVSHRTVLQWILDGKLKAYRTPGGHSRVERKNLIDFFKEYNIPIPEQFQPEGKARKKILIVDDEKAMVRTIQSLLIMQNKYEIEVAYDGFSAGRKFAEFKPDLVTLDMKMPKMEGSEVCSQIRKESSDRDVKIIVISGALDDQSIKKIMELGANDCLMKPFNSNVLLNKIEQLLK</sequence>
<dbReference type="InterPro" id="IPR010093">
    <property type="entry name" value="SinI_DNA-bd"/>
</dbReference>
<organism evidence="3">
    <name type="scientific">hydrothermal vent metagenome</name>
    <dbReference type="NCBI Taxonomy" id="652676"/>
    <lineage>
        <taxon>unclassified sequences</taxon>
        <taxon>metagenomes</taxon>
        <taxon>ecological metagenomes</taxon>
    </lineage>
</organism>
<protein>
    <recommendedName>
        <fullName evidence="2">Response regulatory domain-containing protein</fullName>
    </recommendedName>
</protein>
<dbReference type="SMART" id="SM00448">
    <property type="entry name" value="REC"/>
    <property type="match status" value="1"/>
</dbReference>
<dbReference type="AlphaFoldDB" id="A0A3B1DDH5"/>
<feature type="domain" description="Response regulatory" evidence="2">
    <location>
        <begin position="72"/>
        <end position="189"/>
    </location>
</feature>
<dbReference type="Gene3D" id="3.40.50.2300">
    <property type="match status" value="1"/>
</dbReference>
<dbReference type="NCBIfam" id="TIGR01764">
    <property type="entry name" value="excise"/>
    <property type="match status" value="1"/>
</dbReference>
<name>A0A3B1DDH5_9ZZZZ</name>
<dbReference type="InterPro" id="IPR001789">
    <property type="entry name" value="Sig_transdc_resp-reg_receiver"/>
</dbReference>
<dbReference type="InterPro" id="IPR011006">
    <property type="entry name" value="CheY-like_superfamily"/>
</dbReference>
<evidence type="ECO:0000256" key="1">
    <source>
        <dbReference type="ARBA" id="ARBA00022553"/>
    </source>
</evidence>
<dbReference type="InterPro" id="IPR009061">
    <property type="entry name" value="DNA-bd_dom_put_sf"/>
</dbReference>
<evidence type="ECO:0000259" key="2">
    <source>
        <dbReference type="PROSITE" id="PS50110"/>
    </source>
</evidence>
<proteinExistence type="predicted"/>
<accession>A0A3B1DDH5</accession>
<dbReference type="PANTHER" id="PTHR44591">
    <property type="entry name" value="STRESS RESPONSE REGULATOR PROTEIN 1"/>
    <property type="match status" value="1"/>
</dbReference>
<dbReference type="GO" id="GO:0003677">
    <property type="term" value="F:DNA binding"/>
    <property type="evidence" value="ECO:0007669"/>
    <property type="project" value="InterPro"/>
</dbReference>
<dbReference type="Pfam" id="PF00072">
    <property type="entry name" value="Response_reg"/>
    <property type="match status" value="1"/>
</dbReference>
<dbReference type="SUPFAM" id="SSF46955">
    <property type="entry name" value="Putative DNA-binding domain"/>
    <property type="match status" value="1"/>
</dbReference>
<dbReference type="InterPro" id="IPR041657">
    <property type="entry name" value="HTH_17"/>
</dbReference>
<dbReference type="CDD" id="cd00156">
    <property type="entry name" value="REC"/>
    <property type="match status" value="1"/>
</dbReference>
<dbReference type="PROSITE" id="PS50110">
    <property type="entry name" value="RESPONSE_REGULATORY"/>
    <property type="match status" value="1"/>
</dbReference>
<gene>
    <name evidence="3" type="ORF">MNBD_UNCLBAC01-1230</name>
</gene>